<feature type="domain" description="GFO/IDH/MocA-like oxidoreductase" evidence="2">
    <location>
        <begin position="133"/>
        <end position="254"/>
    </location>
</feature>
<dbReference type="SUPFAM" id="SSF55347">
    <property type="entry name" value="Glyceraldehyde-3-phosphate dehydrogenase-like, C-terminal domain"/>
    <property type="match status" value="1"/>
</dbReference>
<reference evidence="3" key="1">
    <citation type="submission" date="2018-06" db="EMBL/GenBank/DDBJ databases">
        <authorList>
            <person name="Zhirakovskaya E."/>
        </authorList>
    </citation>
    <scope>NUCLEOTIDE SEQUENCE</scope>
</reference>
<dbReference type="AlphaFoldDB" id="A0A3B1C7Y6"/>
<dbReference type="Gene3D" id="3.30.360.10">
    <property type="entry name" value="Dihydrodipicolinate Reductase, domain 2"/>
    <property type="match status" value="1"/>
</dbReference>
<accession>A0A3B1C7Y6</accession>
<dbReference type="InterPro" id="IPR051450">
    <property type="entry name" value="Gfo/Idh/MocA_Oxidoreductases"/>
</dbReference>
<sequence>MKKVRVALIGAGYISDYHARGLQTLPDVEIAAVVGMPIEAAKEFAQKYNIKEVTTDALSLVNRDDIDAVLISTPNKFHAPYAIEFMNNGKDIFVEKPMAMNPDEGEAVIDAAQKNDRIVLVGHMWRFDEEAQFVKKVVDSGKLGKIVKTKGYGIHENWGPGGWFTQKEIAGGGALADMGVHAIDTVRYILGDPKPKEVYAKIGTYYGDYDVDDTGIIMITWDNGTTSIIESGWWHPHMDGPEAATQIFGTKGYVSLFPTELKINDEKENKEFKIPKVQKEEHCDQSIYTRQMKHFIECIRTRKQPVPGLSEGQTVLQIVDAAYRSSETGEAIKI</sequence>
<dbReference type="GO" id="GO:0000166">
    <property type="term" value="F:nucleotide binding"/>
    <property type="evidence" value="ECO:0007669"/>
    <property type="project" value="InterPro"/>
</dbReference>
<dbReference type="PANTHER" id="PTHR43377:SF1">
    <property type="entry name" value="BILIVERDIN REDUCTASE A"/>
    <property type="match status" value="1"/>
</dbReference>
<dbReference type="InterPro" id="IPR000683">
    <property type="entry name" value="Gfo/Idh/MocA-like_OxRdtase_N"/>
</dbReference>
<evidence type="ECO:0000259" key="2">
    <source>
        <dbReference type="Pfam" id="PF22725"/>
    </source>
</evidence>
<organism evidence="3">
    <name type="scientific">hydrothermal vent metagenome</name>
    <dbReference type="NCBI Taxonomy" id="652676"/>
    <lineage>
        <taxon>unclassified sequences</taxon>
        <taxon>metagenomes</taxon>
        <taxon>ecological metagenomes</taxon>
    </lineage>
</organism>
<dbReference type="PANTHER" id="PTHR43377">
    <property type="entry name" value="BILIVERDIN REDUCTASE A"/>
    <property type="match status" value="1"/>
</dbReference>
<proteinExistence type="predicted"/>
<evidence type="ECO:0000313" key="3">
    <source>
        <dbReference type="EMBL" id="VAX22761.1"/>
    </source>
</evidence>
<evidence type="ECO:0000259" key="1">
    <source>
        <dbReference type="Pfam" id="PF01408"/>
    </source>
</evidence>
<dbReference type="Pfam" id="PF01408">
    <property type="entry name" value="GFO_IDH_MocA"/>
    <property type="match status" value="1"/>
</dbReference>
<dbReference type="EMBL" id="UOGD01000236">
    <property type="protein sequence ID" value="VAX22761.1"/>
    <property type="molecule type" value="Genomic_DNA"/>
</dbReference>
<dbReference type="InterPro" id="IPR036291">
    <property type="entry name" value="NAD(P)-bd_dom_sf"/>
</dbReference>
<dbReference type="SUPFAM" id="SSF51735">
    <property type="entry name" value="NAD(P)-binding Rossmann-fold domains"/>
    <property type="match status" value="1"/>
</dbReference>
<dbReference type="Gene3D" id="3.40.50.720">
    <property type="entry name" value="NAD(P)-binding Rossmann-like Domain"/>
    <property type="match status" value="1"/>
</dbReference>
<feature type="domain" description="Gfo/Idh/MocA-like oxidoreductase N-terminal" evidence="1">
    <location>
        <begin position="4"/>
        <end position="123"/>
    </location>
</feature>
<protein>
    <submittedName>
        <fullName evidence="3">Oxidoreductase-like</fullName>
    </submittedName>
</protein>
<gene>
    <name evidence="3" type="ORF">MNBD_IGNAVI01-2885</name>
</gene>
<name>A0A3B1C7Y6_9ZZZZ</name>
<dbReference type="Pfam" id="PF22725">
    <property type="entry name" value="GFO_IDH_MocA_C3"/>
    <property type="match status" value="1"/>
</dbReference>
<dbReference type="InterPro" id="IPR055170">
    <property type="entry name" value="GFO_IDH_MocA-like_dom"/>
</dbReference>